<name>A0AAC9NN26_VIRHA</name>
<evidence type="ECO:0000313" key="2">
    <source>
        <dbReference type="Proteomes" id="UP000182945"/>
    </source>
</evidence>
<reference evidence="1 2" key="1">
    <citation type="submission" date="2016-11" db="EMBL/GenBank/DDBJ databases">
        <title>Complete genome sequencing of Virgibacillus halodenitrificans PDB-F2.</title>
        <authorList>
            <person name="Sun Z."/>
            <person name="Zhou Y."/>
            <person name="Li H."/>
        </authorList>
    </citation>
    <scope>NUCLEOTIDE SEQUENCE [LARGE SCALE GENOMIC DNA]</scope>
    <source>
        <strain evidence="1 2">PDB-F2</strain>
    </source>
</reference>
<accession>A0AAC9NN26</accession>
<evidence type="ECO:0000313" key="1">
    <source>
        <dbReference type="EMBL" id="APC50171.1"/>
    </source>
</evidence>
<dbReference type="AlphaFoldDB" id="A0AAC9NN26"/>
<proteinExistence type="predicted"/>
<dbReference type="KEGG" id="vhl:BME96_03860"/>
<dbReference type="EMBL" id="CP017962">
    <property type="protein sequence ID" value="APC50171.1"/>
    <property type="molecule type" value="Genomic_DNA"/>
</dbReference>
<protein>
    <submittedName>
        <fullName evidence="1">Sporulation protein</fullName>
    </submittedName>
</protein>
<sequence>MDYTLNYLRESLANYSENEMCQQIFQKLDEKIYSNEEMFVKALDEEEMTYLNDVLENELHYAKSVEHDQRVKELTEVYELLF</sequence>
<gene>
    <name evidence="1" type="ORF">BME96_03860</name>
</gene>
<organism evidence="1 2">
    <name type="scientific">Virgibacillus halodenitrificans</name>
    <name type="common">Bacillus halodenitrificans</name>
    <dbReference type="NCBI Taxonomy" id="1482"/>
    <lineage>
        <taxon>Bacteria</taxon>
        <taxon>Bacillati</taxon>
        <taxon>Bacillota</taxon>
        <taxon>Bacilli</taxon>
        <taxon>Bacillales</taxon>
        <taxon>Bacillaceae</taxon>
        <taxon>Virgibacillus</taxon>
    </lineage>
</organism>
<dbReference type="Pfam" id="PF17334">
    <property type="entry name" value="CsgA"/>
    <property type="match status" value="1"/>
</dbReference>
<dbReference type="InterPro" id="IPR020255">
    <property type="entry name" value="CsgA"/>
</dbReference>
<dbReference type="Proteomes" id="UP000182945">
    <property type="component" value="Chromosome"/>
</dbReference>